<dbReference type="GO" id="GO:0015035">
    <property type="term" value="F:protein-disulfide reductase activity"/>
    <property type="evidence" value="ECO:0007669"/>
    <property type="project" value="InterPro"/>
</dbReference>
<keyword evidence="2" id="KW-1185">Reference proteome</keyword>
<proteinExistence type="predicted"/>
<comment type="caution">
    <text evidence="1">The sequence shown here is derived from an EMBL/GenBank/DDBJ whole genome shotgun (WGS) entry which is preliminary data.</text>
</comment>
<dbReference type="Proteomes" id="UP001163823">
    <property type="component" value="Chromosome 10"/>
</dbReference>
<evidence type="ECO:0000313" key="2">
    <source>
        <dbReference type="Proteomes" id="UP001163823"/>
    </source>
</evidence>
<dbReference type="AlphaFoldDB" id="A0AAD7L8M7"/>
<dbReference type="EMBL" id="JARAOO010000010">
    <property type="protein sequence ID" value="KAJ7953675.1"/>
    <property type="molecule type" value="Genomic_DNA"/>
</dbReference>
<dbReference type="PANTHER" id="PTHR33639:SF1">
    <property type="entry name" value="T23E23.25"/>
    <property type="match status" value="1"/>
</dbReference>
<name>A0AAD7L8M7_QUISA</name>
<sequence>MIKLLYRGVPSCRNSGTRAFSFTSSSSSVFRLFSSTSSPSSLPSSAVTGAAADVADVSGEENLVYPETVAPSVAKLENPGVLQPRVVIYDGVCHLCHRGVKWVIQADKHRKIKFCCLQSKAADPYLSLCGLDREDVLRCFVFIEGLGLYHQASTAALRVMSYLPLPYSALSSLLLIPTPIRDAVYDHVAKHRYEWFGKAEDCLVLQEKEMLERFIDREEMMNHS</sequence>
<accession>A0AAD7L8M7</accession>
<reference evidence="1" key="1">
    <citation type="journal article" date="2023" name="Science">
        <title>Elucidation of the pathway for biosynthesis of saponin adjuvants from the soapbark tree.</title>
        <authorList>
            <person name="Reed J."/>
            <person name="Orme A."/>
            <person name="El-Demerdash A."/>
            <person name="Owen C."/>
            <person name="Martin L.B.B."/>
            <person name="Misra R.C."/>
            <person name="Kikuchi S."/>
            <person name="Rejzek M."/>
            <person name="Martin A.C."/>
            <person name="Harkess A."/>
            <person name="Leebens-Mack J."/>
            <person name="Louveau T."/>
            <person name="Stephenson M.J."/>
            <person name="Osbourn A."/>
        </authorList>
    </citation>
    <scope>NUCLEOTIDE SEQUENCE</scope>
    <source>
        <strain evidence="1">S10</strain>
    </source>
</reference>
<dbReference type="InterPro" id="IPR007263">
    <property type="entry name" value="DCC1-like"/>
</dbReference>
<evidence type="ECO:0000313" key="1">
    <source>
        <dbReference type="EMBL" id="KAJ7953675.1"/>
    </source>
</evidence>
<protein>
    <submittedName>
        <fullName evidence="1">Dcc family protein, chloroplastic</fullName>
    </submittedName>
</protein>
<dbReference type="KEGG" id="qsa:O6P43_025344"/>
<dbReference type="PANTHER" id="PTHR33639">
    <property type="entry name" value="THIOL-DISULFIDE OXIDOREDUCTASE DCC"/>
    <property type="match status" value="1"/>
</dbReference>
<organism evidence="1 2">
    <name type="scientific">Quillaja saponaria</name>
    <name type="common">Soap bark tree</name>
    <dbReference type="NCBI Taxonomy" id="32244"/>
    <lineage>
        <taxon>Eukaryota</taxon>
        <taxon>Viridiplantae</taxon>
        <taxon>Streptophyta</taxon>
        <taxon>Embryophyta</taxon>
        <taxon>Tracheophyta</taxon>
        <taxon>Spermatophyta</taxon>
        <taxon>Magnoliopsida</taxon>
        <taxon>eudicotyledons</taxon>
        <taxon>Gunneridae</taxon>
        <taxon>Pentapetalae</taxon>
        <taxon>rosids</taxon>
        <taxon>fabids</taxon>
        <taxon>Fabales</taxon>
        <taxon>Quillajaceae</taxon>
        <taxon>Quillaja</taxon>
    </lineage>
</organism>
<dbReference type="InterPro" id="IPR052927">
    <property type="entry name" value="DCC_oxidoreductase"/>
</dbReference>
<gene>
    <name evidence="1" type="ORF">O6P43_025344</name>
</gene>
<dbReference type="Pfam" id="PF04134">
    <property type="entry name" value="DCC1-like"/>
    <property type="match status" value="1"/>
</dbReference>